<sequence>MCEAQERNTRAVFELEMMAGNWVIDLAKIKSILTGTDNCQHSQGQQ</sequence>
<dbReference type="KEGG" id="vg:17776912"/>
<organism evidence="1 2">
    <name type="scientific">Arthrobacter phage vB_ArS-ArV2</name>
    <dbReference type="NCBI Taxonomy" id="1414742"/>
    <lineage>
        <taxon>Viruses</taxon>
        <taxon>Duplodnaviria</taxon>
        <taxon>Heunggongvirae</taxon>
        <taxon>Uroviricota</taxon>
        <taxon>Caudoviricetes</taxon>
        <taxon>Arvduovirus</taxon>
        <taxon>Arvduovirus ArV2</taxon>
    </lineage>
</organism>
<gene>
    <name evidence="1" type="ORF">ArV2_gp50</name>
</gene>
<dbReference type="EMBL" id="KF692088">
    <property type="protein sequence ID" value="AHB31661.1"/>
    <property type="molecule type" value="Genomic_DNA"/>
</dbReference>
<evidence type="ECO:0000313" key="1">
    <source>
        <dbReference type="EMBL" id="AHB31661.1"/>
    </source>
</evidence>
<keyword evidence="2" id="KW-1185">Reference proteome</keyword>
<dbReference type="RefSeq" id="YP_008857921.1">
    <property type="nucleotide sequence ID" value="NC_022972.2"/>
</dbReference>
<accession>V5R8T0</accession>
<name>V5R8T0_9CAUD</name>
<proteinExistence type="predicted"/>
<dbReference type="GeneID" id="17776912"/>
<evidence type="ECO:0000313" key="2">
    <source>
        <dbReference type="Proteomes" id="UP000018644"/>
    </source>
</evidence>
<protein>
    <submittedName>
        <fullName evidence="1">Uncharacterized protein</fullName>
    </submittedName>
</protein>
<dbReference type="Proteomes" id="UP000018644">
    <property type="component" value="Segment"/>
</dbReference>
<reference evidence="1 2" key="1">
    <citation type="journal article" date="2014" name="PLoS ONE">
        <title>Isolation and Characterization of vB_ArS-ArV2 - First Arthrobacter sp. Infecting Bacteriophage with Completely Sequenced Genome.</title>
        <authorList>
            <person name="Simoliunas E."/>
            <person name="Kaliniene L."/>
            <person name="Stasilo M."/>
            <person name="Truncaite L."/>
            <person name="Zajanckauskaite A."/>
            <person name="Staniulis J."/>
            <person name="Nainys J."/>
            <person name="Kaupinis A."/>
            <person name="Valius M."/>
            <person name="Meskys R."/>
        </authorList>
    </citation>
    <scope>NUCLEOTIDE SEQUENCE [LARGE SCALE GENOMIC DNA]</scope>
</reference>